<feature type="region of interest" description="Disordered" evidence="1">
    <location>
        <begin position="127"/>
        <end position="154"/>
    </location>
</feature>
<gene>
    <name evidence="2" type="ORF">LBRM2904_14.1160</name>
</gene>
<dbReference type="Proteomes" id="UP000319462">
    <property type="component" value="Chromosome 14"/>
</dbReference>
<name>A0A3P3Z1L4_LEIBR</name>
<reference evidence="2 3" key="1">
    <citation type="submission" date="2018-09" db="EMBL/GenBank/DDBJ databases">
        <authorList>
            <person name="Peiro R."/>
            <person name="Begona"/>
            <person name="Cbmso G."/>
            <person name="Lopez M."/>
            <person name="Gonzalez S."/>
        </authorList>
    </citation>
    <scope>NUCLEOTIDE SEQUENCE [LARGE SCALE GENOMIC DNA]</scope>
</reference>
<evidence type="ECO:0000313" key="3">
    <source>
        <dbReference type="Proteomes" id="UP000319462"/>
    </source>
</evidence>
<dbReference type="AlphaFoldDB" id="A0A3P3Z1L4"/>
<sequence>MRRLGGSALLARYCTWRVGPCCSGSICSSRGIASTATVSPSTSNGAEAAAASATRLARAAQIRRRELLFQWMRRLVVPAFSIYGLFLLRPTEGHFLRYVAERRHLDTTFNAWFPPVAVGSPANSGSKKALAAREQTPASVSSLTGRTDSKGGASSLLPEAAATAFRSERDREWASKRFHYKKGSEDEERVASRCLLFARDRVHLPDDTVVETIRSRSEQLEEIRALREHPPMHLLSEQLNTIAEESHRYAAALAAAAVQPAAAVSMPPQVEIQFEDRTLFATAAIVFPRPRRPRRACDAVHWCVRYGVEGGGVRMRVACALFLSLLVTAEGLVCWHMWVTVRTSARMCVQRRACTVRWLSLSLRELRDRKRGPTNTPPQRELT</sequence>
<feature type="compositionally biased region" description="Polar residues" evidence="1">
    <location>
        <begin position="136"/>
        <end position="146"/>
    </location>
</feature>
<accession>A0A3P3Z1L4</accession>
<evidence type="ECO:0000313" key="2">
    <source>
        <dbReference type="EMBL" id="SYZ64092.1"/>
    </source>
</evidence>
<dbReference type="EMBL" id="LS997613">
    <property type="protein sequence ID" value="SYZ64092.1"/>
    <property type="molecule type" value="Genomic_DNA"/>
</dbReference>
<proteinExistence type="predicted"/>
<organism evidence="2 3">
    <name type="scientific">Leishmania braziliensis MHOM/BR/75/M2904</name>
    <dbReference type="NCBI Taxonomy" id="420245"/>
    <lineage>
        <taxon>Eukaryota</taxon>
        <taxon>Discoba</taxon>
        <taxon>Euglenozoa</taxon>
        <taxon>Kinetoplastea</taxon>
        <taxon>Metakinetoplastina</taxon>
        <taxon>Trypanosomatida</taxon>
        <taxon>Trypanosomatidae</taxon>
        <taxon>Leishmaniinae</taxon>
        <taxon>Leishmania</taxon>
        <taxon>Leishmania braziliensis species complex</taxon>
    </lineage>
</organism>
<protein>
    <submittedName>
        <fullName evidence="2">Hypothetical_protein</fullName>
    </submittedName>
</protein>
<evidence type="ECO:0000256" key="1">
    <source>
        <dbReference type="SAM" id="MobiDB-lite"/>
    </source>
</evidence>